<proteinExistence type="inferred from homology"/>
<name>A0A4R1RKT1_9FLAO</name>
<dbReference type="Pfam" id="PF13715">
    <property type="entry name" value="CarbopepD_reg_2"/>
    <property type="match status" value="1"/>
</dbReference>
<feature type="signal peptide" evidence="10">
    <location>
        <begin position="1"/>
        <end position="27"/>
    </location>
</feature>
<evidence type="ECO:0000256" key="4">
    <source>
        <dbReference type="ARBA" id="ARBA00022692"/>
    </source>
</evidence>
<feature type="domain" description="TonB-dependent receptor-like beta-barrel" evidence="11">
    <location>
        <begin position="401"/>
        <end position="965"/>
    </location>
</feature>
<dbReference type="Gene3D" id="2.170.130.10">
    <property type="entry name" value="TonB-dependent receptor, plug domain"/>
    <property type="match status" value="1"/>
</dbReference>
<dbReference type="InterPro" id="IPR008969">
    <property type="entry name" value="CarboxyPept-like_regulatory"/>
</dbReference>
<keyword evidence="4 8" id="KW-0812">Transmembrane</keyword>
<dbReference type="Gene3D" id="2.60.40.1120">
    <property type="entry name" value="Carboxypeptidase-like, regulatory domain"/>
    <property type="match status" value="1"/>
</dbReference>
<evidence type="ECO:0000256" key="7">
    <source>
        <dbReference type="ARBA" id="ARBA00023237"/>
    </source>
</evidence>
<dbReference type="InterPro" id="IPR023997">
    <property type="entry name" value="TonB-dep_OMP_SusC/RagA_CS"/>
</dbReference>
<comment type="similarity">
    <text evidence="8 9">Belongs to the TonB-dependent receptor family.</text>
</comment>
<dbReference type="NCBIfam" id="TIGR04057">
    <property type="entry name" value="SusC_RagA_signa"/>
    <property type="match status" value="1"/>
</dbReference>
<comment type="caution">
    <text evidence="13">The sequence shown here is derived from an EMBL/GenBank/DDBJ whole genome shotgun (WGS) entry which is preliminary data.</text>
</comment>
<evidence type="ECO:0000256" key="3">
    <source>
        <dbReference type="ARBA" id="ARBA00022452"/>
    </source>
</evidence>
<dbReference type="Pfam" id="PF00593">
    <property type="entry name" value="TonB_dep_Rec_b-barrel"/>
    <property type="match status" value="1"/>
</dbReference>
<feature type="chain" id="PRO_5020972785" evidence="10">
    <location>
        <begin position="28"/>
        <end position="997"/>
    </location>
</feature>
<evidence type="ECO:0000256" key="6">
    <source>
        <dbReference type="ARBA" id="ARBA00023136"/>
    </source>
</evidence>
<evidence type="ECO:0000256" key="10">
    <source>
        <dbReference type="SAM" id="SignalP"/>
    </source>
</evidence>
<dbReference type="InterPro" id="IPR037066">
    <property type="entry name" value="Plug_dom_sf"/>
</dbReference>
<dbReference type="SUPFAM" id="SSF49464">
    <property type="entry name" value="Carboxypeptidase regulatory domain-like"/>
    <property type="match status" value="1"/>
</dbReference>
<dbReference type="EMBL" id="SLUP01000003">
    <property type="protein sequence ID" value="TCL66808.1"/>
    <property type="molecule type" value="Genomic_DNA"/>
</dbReference>
<keyword evidence="5 9" id="KW-0798">TonB box</keyword>
<dbReference type="Pfam" id="PF07715">
    <property type="entry name" value="Plug"/>
    <property type="match status" value="1"/>
</dbReference>
<accession>A0A4R1RKT1</accession>
<keyword evidence="2 8" id="KW-0813">Transport</keyword>
<dbReference type="PROSITE" id="PS52016">
    <property type="entry name" value="TONB_DEPENDENT_REC_3"/>
    <property type="match status" value="1"/>
</dbReference>
<keyword evidence="10" id="KW-0732">Signal</keyword>
<dbReference type="InterPro" id="IPR023996">
    <property type="entry name" value="TonB-dep_OMP_SusC/RagA"/>
</dbReference>
<dbReference type="InterPro" id="IPR039426">
    <property type="entry name" value="TonB-dep_rcpt-like"/>
</dbReference>
<comment type="subcellular location">
    <subcellularLocation>
        <location evidence="1 8">Cell outer membrane</location>
        <topology evidence="1 8">Multi-pass membrane protein</topology>
    </subcellularLocation>
</comment>
<protein>
    <submittedName>
        <fullName evidence="13">TonB-linked SusC/RagA family outer membrane protein</fullName>
    </submittedName>
</protein>
<evidence type="ECO:0000259" key="11">
    <source>
        <dbReference type="Pfam" id="PF00593"/>
    </source>
</evidence>
<gene>
    <name evidence="13" type="ORF">EV196_103227</name>
</gene>
<dbReference type="InterPro" id="IPR012910">
    <property type="entry name" value="Plug_dom"/>
</dbReference>
<dbReference type="SUPFAM" id="SSF56935">
    <property type="entry name" value="Porins"/>
    <property type="match status" value="1"/>
</dbReference>
<sequence length="997" mass="109241">MKLKLFNQKIKILIPLLFLLVSAVAMAQSKTITGTVLSAEDNMPLPGASVIVKGTTNGASTDFDGKFSLSVNSNQTTLTVSYLGYKTKDVAITSNTITVSLTADASTLDEIVVVGYGSVKKSDVVGAVTSVDIEEATAIPTTNVSEMLRGRAAGVQVNLSDARPGGDSNIVIRGKTSLDAGNDPLIIVDGIPYDSINDVAPEDITSIEILKDASSQAIYGSRASNGVILITTKRGKEGKINVNYHGYTTIQTLTRNFDVYDGEEFAQLRREANRTANGGVYLTDPEIFESLELETIQNGNYTDWEDVMLRDALLTSHSLNVSGGSEQTKVFSSLTYFKQDGLIPSSGFDRGTFRTNIDQKITDKLSMQANVNFQTSNQDRESNSIDFINISPLAQAYDANGDLLKLPFGPTTTRFNPLWNIRESVDEIKTRLTDINLVANYQITPSLSYKLNTFLRNRNADRGVYRTSLHSSGDGDVNGLATLRSENYKEQLIENIVDYKPKINQNHVLDFTFVHAINERSTEATQIVKSGFANDALGYNGDATAVVGEPVRDVEERKLVSFLGRVRYNLFDKYLFTFTARADGSTVFAENNKWGYFPAAAFAWKMHEESFLKNSQVVNQMKFRVSYGDTGNEGIEPFQSLGVAGALPYVFGGTTVGGFSGIDRLPNPNLKWETTTSLNLGLDFGLIKNRLTGTVEYYKANTTDLLFDRDLSGTSGYTVTRFNIGEVENKGVEVSLNAKIIRNQDLNWSVGVNWSTNSNKILSLDGSVDENGVPLDFVNDKLFIGESIDIIRTEIFDGIWQEGDDIANSAQPTAQPGFIKVVNITDTDPDVLNIGQEDLVIIDENPDWYGSVNTTLEYKGFELYADLYIDHGSTRFNPYQGESNSGAGLQGISNGIKVDYYTPENPSNKYPRPNVAADPFLDVLGVADASYVRLRTLSLGYNFPSDLLTKLGIRSLNVYATGTNLFTLTDYKSYSPEINPGSFPDTKGLTVGVKVGI</sequence>
<dbReference type="RefSeq" id="WP_243652205.1">
    <property type="nucleotide sequence ID" value="NZ_OX156936.1"/>
</dbReference>
<evidence type="ECO:0000256" key="8">
    <source>
        <dbReference type="PROSITE-ProRule" id="PRU01360"/>
    </source>
</evidence>
<evidence type="ECO:0000256" key="1">
    <source>
        <dbReference type="ARBA" id="ARBA00004571"/>
    </source>
</evidence>
<reference evidence="13 14" key="1">
    <citation type="submission" date="2019-03" db="EMBL/GenBank/DDBJ databases">
        <title>Genomic Encyclopedia of Type Strains, Phase IV (KMG-IV): sequencing the most valuable type-strain genomes for metagenomic binning, comparative biology and taxonomic classification.</title>
        <authorList>
            <person name="Goeker M."/>
        </authorList>
    </citation>
    <scope>NUCLEOTIDE SEQUENCE [LARGE SCALE GENOMIC DNA]</scope>
    <source>
        <strain evidence="13 14">DSM 18792</strain>
    </source>
</reference>
<dbReference type="NCBIfam" id="TIGR04056">
    <property type="entry name" value="OMP_RagA_SusC"/>
    <property type="match status" value="1"/>
</dbReference>
<feature type="domain" description="TonB-dependent receptor plug" evidence="12">
    <location>
        <begin position="121"/>
        <end position="227"/>
    </location>
</feature>
<evidence type="ECO:0000313" key="13">
    <source>
        <dbReference type="EMBL" id="TCL66808.1"/>
    </source>
</evidence>
<keyword evidence="3 8" id="KW-1134">Transmembrane beta strand</keyword>
<evidence type="ECO:0000256" key="9">
    <source>
        <dbReference type="RuleBase" id="RU003357"/>
    </source>
</evidence>
<dbReference type="InterPro" id="IPR000531">
    <property type="entry name" value="Beta-barrel_TonB"/>
</dbReference>
<dbReference type="Gene3D" id="2.40.170.20">
    <property type="entry name" value="TonB-dependent receptor, beta-barrel domain"/>
    <property type="match status" value="1"/>
</dbReference>
<keyword evidence="7 8" id="KW-0998">Cell outer membrane</keyword>
<keyword evidence="6 8" id="KW-0472">Membrane</keyword>
<dbReference type="InterPro" id="IPR036942">
    <property type="entry name" value="Beta-barrel_TonB_sf"/>
</dbReference>
<dbReference type="GO" id="GO:0009279">
    <property type="term" value="C:cell outer membrane"/>
    <property type="evidence" value="ECO:0007669"/>
    <property type="project" value="UniProtKB-SubCell"/>
</dbReference>
<dbReference type="AlphaFoldDB" id="A0A4R1RKT1"/>
<organism evidence="13 14">
    <name type="scientific">Mariniflexile fucanivorans</name>
    <dbReference type="NCBI Taxonomy" id="264023"/>
    <lineage>
        <taxon>Bacteria</taxon>
        <taxon>Pseudomonadati</taxon>
        <taxon>Bacteroidota</taxon>
        <taxon>Flavobacteriia</taxon>
        <taxon>Flavobacteriales</taxon>
        <taxon>Flavobacteriaceae</taxon>
        <taxon>Mariniflexile</taxon>
    </lineage>
</organism>
<evidence type="ECO:0000259" key="12">
    <source>
        <dbReference type="Pfam" id="PF07715"/>
    </source>
</evidence>
<dbReference type="Proteomes" id="UP000295455">
    <property type="component" value="Unassembled WGS sequence"/>
</dbReference>
<evidence type="ECO:0000256" key="2">
    <source>
        <dbReference type="ARBA" id="ARBA00022448"/>
    </source>
</evidence>
<evidence type="ECO:0000256" key="5">
    <source>
        <dbReference type="ARBA" id="ARBA00023077"/>
    </source>
</evidence>
<evidence type="ECO:0000313" key="14">
    <source>
        <dbReference type="Proteomes" id="UP000295455"/>
    </source>
</evidence>
<keyword evidence="14" id="KW-1185">Reference proteome</keyword>